<name>A0ABQ4XE95_9ASTR</name>
<dbReference type="Pfam" id="PF25113">
    <property type="entry name" value="TPR_ESP1_2nd"/>
    <property type="match status" value="1"/>
</dbReference>
<comment type="caution">
    <text evidence="2">The sequence shown here is derived from an EMBL/GenBank/DDBJ whole genome shotgun (WGS) entry which is preliminary data.</text>
</comment>
<protein>
    <recommendedName>
        <fullName evidence="1">Separase-like second TPR repeats region domain-containing protein</fullName>
    </recommendedName>
</protein>
<organism evidence="2 3">
    <name type="scientific">Tanacetum coccineum</name>
    <dbReference type="NCBI Taxonomy" id="301880"/>
    <lineage>
        <taxon>Eukaryota</taxon>
        <taxon>Viridiplantae</taxon>
        <taxon>Streptophyta</taxon>
        <taxon>Embryophyta</taxon>
        <taxon>Tracheophyta</taxon>
        <taxon>Spermatophyta</taxon>
        <taxon>Magnoliopsida</taxon>
        <taxon>eudicotyledons</taxon>
        <taxon>Gunneridae</taxon>
        <taxon>Pentapetalae</taxon>
        <taxon>asterids</taxon>
        <taxon>campanulids</taxon>
        <taxon>Asterales</taxon>
        <taxon>Asteraceae</taxon>
        <taxon>Asteroideae</taxon>
        <taxon>Anthemideae</taxon>
        <taxon>Anthemidinae</taxon>
        <taxon>Tanacetum</taxon>
    </lineage>
</organism>
<evidence type="ECO:0000313" key="2">
    <source>
        <dbReference type="EMBL" id="GJS63273.1"/>
    </source>
</evidence>
<evidence type="ECO:0000259" key="1">
    <source>
        <dbReference type="Pfam" id="PF25113"/>
    </source>
</evidence>
<accession>A0ABQ4XE95</accession>
<feature type="domain" description="Separase-like second TPR repeats region" evidence="1">
    <location>
        <begin position="42"/>
        <end position="125"/>
    </location>
</feature>
<dbReference type="EMBL" id="BQNB010009418">
    <property type="protein sequence ID" value="GJS63273.1"/>
    <property type="molecule type" value="Genomic_DNA"/>
</dbReference>
<dbReference type="InterPro" id="IPR056932">
    <property type="entry name" value="TPR_ESP1_2nd"/>
</dbReference>
<dbReference type="Proteomes" id="UP001151760">
    <property type="component" value="Unassembled WGS sequence"/>
</dbReference>
<reference evidence="2" key="2">
    <citation type="submission" date="2022-01" db="EMBL/GenBank/DDBJ databases">
        <authorList>
            <person name="Yamashiro T."/>
            <person name="Shiraishi A."/>
            <person name="Satake H."/>
            <person name="Nakayama K."/>
        </authorList>
    </citation>
    <scope>NUCLEOTIDE SEQUENCE</scope>
</reference>
<proteinExistence type="predicted"/>
<gene>
    <name evidence="2" type="ORF">Tco_0677837</name>
</gene>
<sequence>MEVSHIAQNVKWEGKYVKSGCTTALNVVPWETNGESVLREAYYCANECRNATVDLCGAVATHLNKLANVFSEVKVSAIELIMRLYAISLSDSDLNSYSRRGSPKMAKCVEDKLLCKMEDRLTTVNGHLFSNDDNGMPMAEGLYVFLFHCIKVFVQAYIQAVDFRAQRYTLSASNKDGHVCNSGTVLYVAIAAFTPSFATKIKTEACTQFISDLVSTPCLQTKGLQYIHASLQNVGLVLRKSDGLREVLHQ</sequence>
<keyword evidence="3" id="KW-1185">Reference proteome</keyword>
<evidence type="ECO:0000313" key="3">
    <source>
        <dbReference type="Proteomes" id="UP001151760"/>
    </source>
</evidence>
<reference evidence="2" key="1">
    <citation type="journal article" date="2022" name="Int. J. Mol. Sci.">
        <title>Draft Genome of Tanacetum Coccineum: Genomic Comparison of Closely Related Tanacetum-Family Plants.</title>
        <authorList>
            <person name="Yamashiro T."/>
            <person name="Shiraishi A."/>
            <person name="Nakayama K."/>
            <person name="Satake H."/>
        </authorList>
    </citation>
    <scope>NUCLEOTIDE SEQUENCE</scope>
</reference>